<dbReference type="AlphaFoldDB" id="A0A7S0AYY2"/>
<name>A0A7S0AYY2_9STRA</name>
<protein>
    <submittedName>
        <fullName evidence="2">Uncharacterized protein</fullName>
    </submittedName>
</protein>
<feature type="region of interest" description="Disordered" evidence="1">
    <location>
        <begin position="68"/>
        <end position="108"/>
    </location>
</feature>
<sequence>MVENKSNSVDDLISKAAQLIGVDVDTTRQCIGAILAFLKQQAQGRSFDFTKITGSIAGLDDLISEAEDDDSLPQIPKPKPGIPTSESEGATPADSPPVAPTSSGSSSTSSIFNLVVTIFRLFGIFAIIKQFLSLVPIVGQPAVRLIEGIEDGSISDGAELLQILKTKINKEQAIRLVKLVFDFMQENLDADTLSSLKKEVPAIKAIMSGSEGKTKAD</sequence>
<evidence type="ECO:0000313" key="2">
    <source>
        <dbReference type="EMBL" id="CAD8376919.1"/>
    </source>
</evidence>
<gene>
    <name evidence="2" type="ORF">MPOL1434_LOCUS9257</name>
</gene>
<accession>A0A7S0AYY2</accession>
<proteinExistence type="predicted"/>
<organism evidence="2">
    <name type="scientific">Minutocellus polymorphus</name>
    <dbReference type="NCBI Taxonomy" id="265543"/>
    <lineage>
        <taxon>Eukaryota</taxon>
        <taxon>Sar</taxon>
        <taxon>Stramenopiles</taxon>
        <taxon>Ochrophyta</taxon>
        <taxon>Bacillariophyta</taxon>
        <taxon>Mediophyceae</taxon>
        <taxon>Cymatosirophycidae</taxon>
        <taxon>Cymatosirales</taxon>
        <taxon>Cymatosiraceae</taxon>
        <taxon>Minutocellus</taxon>
    </lineage>
</organism>
<evidence type="ECO:0000256" key="1">
    <source>
        <dbReference type="SAM" id="MobiDB-lite"/>
    </source>
</evidence>
<reference evidence="2" key="1">
    <citation type="submission" date="2021-01" db="EMBL/GenBank/DDBJ databases">
        <authorList>
            <person name="Corre E."/>
            <person name="Pelletier E."/>
            <person name="Niang G."/>
            <person name="Scheremetjew M."/>
            <person name="Finn R."/>
            <person name="Kale V."/>
            <person name="Holt S."/>
            <person name="Cochrane G."/>
            <person name="Meng A."/>
            <person name="Brown T."/>
            <person name="Cohen L."/>
        </authorList>
    </citation>
    <scope>NUCLEOTIDE SEQUENCE</scope>
    <source>
        <strain evidence="2">CCMP3303</strain>
    </source>
</reference>
<dbReference type="EMBL" id="HBEJ01015845">
    <property type="protein sequence ID" value="CAD8376919.1"/>
    <property type="molecule type" value="Transcribed_RNA"/>
</dbReference>